<evidence type="ECO:0000256" key="1">
    <source>
        <dbReference type="SAM" id="Coils"/>
    </source>
</evidence>
<name>A0A0V0QLM7_PSEPJ</name>
<dbReference type="EMBL" id="LDAU01000144">
    <property type="protein sequence ID" value="KRX03150.1"/>
    <property type="molecule type" value="Genomic_DNA"/>
</dbReference>
<keyword evidence="1" id="KW-0175">Coiled coil</keyword>
<accession>A0A0V0QLM7</accession>
<organism evidence="3 4">
    <name type="scientific">Pseudocohnilembus persalinus</name>
    <name type="common">Ciliate</name>
    <dbReference type="NCBI Taxonomy" id="266149"/>
    <lineage>
        <taxon>Eukaryota</taxon>
        <taxon>Sar</taxon>
        <taxon>Alveolata</taxon>
        <taxon>Ciliophora</taxon>
        <taxon>Intramacronucleata</taxon>
        <taxon>Oligohymenophorea</taxon>
        <taxon>Scuticociliatia</taxon>
        <taxon>Philasterida</taxon>
        <taxon>Pseudocohnilembidae</taxon>
        <taxon>Pseudocohnilembus</taxon>
    </lineage>
</organism>
<evidence type="ECO:0000256" key="2">
    <source>
        <dbReference type="SAM" id="MobiDB-lite"/>
    </source>
</evidence>
<reference evidence="3 4" key="1">
    <citation type="journal article" date="2015" name="Sci. Rep.">
        <title>Genome of the facultative scuticociliatosis pathogen Pseudocohnilembus persalinus provides insight into its virulence through horizontal gene transfer.</title>
        <authorList>
            <person name="Xiong J."/>
            <person name="Wang G."/>
            <person name="Cheng J."/>
            <person name="Tian M."/>
            <person name="Pan X."/>
            <person name="Warren A."/>
            <person name="Jiang C."/>
            <person name="Yuan D."/>
            <person name="Miao W."/>
        </authorList>
    </citation>
    <scope>NUCLEOTIDE SEQUENCE [LARGE SCALE GENOMIC DNA]</scope>
    <source>
        <strain evidence="3">36N120E</strain>
    </source>
</reference>
<keyword evidence="4" id="KW-1185">Reference proteome</keyword>
<feature type="coiled-coil region" evidence="1">
    <location>
        <begin position="112"/>
        <end position="207"/>
    </location>
</feature>
<dbReference type="Proteomes" id="UP000054937">
    <property type="component" value="Unassembled WGS sequence"/>
</dbReference>
<proteinExistence type="predicted"/>
<comment type="caution">
    <text evidence="3">The sequence shown here is derived from an EMBL/GenBank/DDBJ whole genome shotgun (WGS) entry which is preliminary data.</text>
</comment>
<gene>
    <name evidence="3" type="ORF">PPERSA_10231</name>
</gene>
<protein>
    <submittedName>
        <fullName evidence="3">Uncharacterized protein</fullName>
    </submittedName>
</protein>
<feature type="coiled-coil region" evidence="1">
    <location>
        <begin position="16"/>
        <end position="78"/>
    </location>
</feature>
<evidence type="ECO:0000313" key="4">
    <source>
        <dbReference type="Proteomes" id="UP000054937"/>
    </source>
</evidence>
<dbReference type="InParanoid" id="A0A0V0QLM7"/>
<dbReference type="AlphaFoldDB" id="A0A0V0QLM7"/>
<evidence type="ECO:0000313" key="3">
    <source>
        <dbReference type="EMBL" id="KRX03150.1"/>
    </source>
</evidence>
<feature type="region of interest" description="Disordered" evidence="2">
    <location>
        <begin position="364"/>
        <end position="399"/>
    </location>
</feature>
<sequence>MKMLLKLNLKLQLIYNKNSIKQNQKLEEEVKEKVQTIKGLGQVIEFTEVQLRDTRIQNAEYQNQLNEMKNILITYQKRNSISNSIETLSVDSQVSNKQSPTFQNSTQFFNHIKNNNNNLNENNTEESNLNKEYIQFKKLDIDQARISKDEYTKAIQENKEIYRQTQQLQNLEHENFLDYKRQEDQKEQEKQEKLQNLNQENQIGENEQLQNKNQLSQIQEGIQIQQQNGSDVSPYQEIDSEQQKKEVLLKNGVEIKQNDDELEYQKTVNQKDKNKQKKNKSCLKNVQCLNCDNFIDLSQYLVLNKSELKRQELKKKKLLEYINQELYKDYELEQIEQIYDKNKDTIMTLIKCSPLLTQNYQQSQQQNQQQIQHQQQQNTDKQQQNENENLNKNSSIFNNSSISQHPENYKIWEKEIVPLLITPNNLLIGNKLRINKSLFHNLVELKENNPIPQRTQNLIVEDLNRTYPNIREFDKGTKLYQDLQYVLELWHEWFYTLFCRAFTLPVVVRNFTIGF</sequence>